<dbReference type="InterPro" id="IPR028978">
    <property type="entry name" value="Chorismate_lyase_/UTRA_dom_sf"/>
</dbReference>
<evidence type="ECO:0000256" key="2">
    <source>
        <dbReference type="ARBA" id="ARBA00023125"/>
    </source>
</evidence>
<proteinExistence type="predicted"/>
<dbReference type="SUPFAM" id="SSF46785">
    <property type="entry name" value="Winged helix' DNA-binding domain"/>
    <property type="match status" value="1"/>
</dbReference>
<evidence type="ECO:0000313" key="6">
    <source>
        <dbReference type="Proteomes" id="UP000198906"/>
    </source>
</evidence>
<keyword evidence="6" id="KW-1185">Reference proteome</keyword>
<dbReference type="SMART" id="SM00866">
    <property type="entry name" value="UTRA"/>
    <property type="match status" value="1"/>
</dbReference>
<name>A0A1C6RGE3_9ACTN</name>
<evidence type="ECO:0000259" key="4">
    <source>
        <dbReference type="PROSITE" id="PS50949"/>
    </source>
</evidence>
<evidence type="ECO:0000256" key="1">
    <source>
        <dbReference type="ARBA" id="ARBA00023015"/>
    </source>
</evidence>
<dbReference type="EMBL" id="FMHU01000001">
    <property type="protein sequence ID" value="SCL16250.1"/>
    <property type="molecule type" value="Genomic_DNA"/>
</dbReference>
<dbReference type="InterPro" id="IPR011663">
    <property type="entry name" value="UTRA"/>
</dbReference>
<dbReference type="InterPro" id="IPR036388">
    <property type="entry name" value="WH-like_DNA-bd_sf"/>
</dbReference>
<dbReference type="SMART" id="SM00345">
    <property type="entry name" value="HTH_GNTR"/>
    <property type="match status" value="1"/>
</dbReference>
<dbReference type="PANTHER" id="PTHR44846:SF17">
    <property type="entry name" value="GNTR-FAMILY TRANSCRIPTIONAL REGULATOR"/>
    <property type="match status" value="1"/>
</dbReference>
<accession>A0A1C6RGE3</accession>
<dbReference type="Proteomes" id="UP000198906">
    <property type="component" value="Unassembled WGS sequence"/>
</dbReference>
<dbReference type="CDD" id="cd07377">
    <property type="entry name" value="WHTH_GntR"/>
    <property type="match status" value="1"/>
</dbReference>
<reference evidence="6" key="1">
    <citation type="submission" date="2016-06" db="EMBL/GenBank/DDBJ databases">
        <authorList>
            <person name="Varghese N."/>
        </authorList>
    </citation>
    <scope>NUCLEOTIDE SEQUENCE [LARGE SCALE GENOMIC DNA]</scope>
    <source>
        <strain evidence="6">DSM 46123</strain>
    </source>
</reference>
<dbReference type="PROSITE" id="PS50949">
    <property type="entry name" value="HTH_GNTR"/>
    <property type="match status" value="1"/>
</dbReference>
<dbReference type="InterPro" id="IPR000524">
    <property type="entry name" value="Tscrpt_reg_HTH_GntR"/>
</dbReference>
<evidence type="ECO:0000256" key="3">
    <source>
        <dbReference type="ARBA" id="ARBA00023163"/>
    </source>
</evidence>
<dbReference type="Gene3D" id="1.10.10.10">
    <property type="entry name" value="Winged helix-like DNA-binding domain superfamily/Winged helix DNA-binding domain"/>
    <property type="match status" value="1"/>
</dbReference>
<sequence length="240" mass="26354">MATRGDGRPRHEQIAAEIRAAIMAGDLPPGTQLPSIPTLVTRYSAATATVQRALAALKDEGYLVSAVGKGVYVREREPLVVEAAAYLDPARSRYSYRLLDVTEAEAPPEVGRALQLAEAERVVVRHRLALYDTDPVELSWSYYPMSIAAGTELTQQRRIVGGAPRVLSDAGLPMAMFTDRVSARMPTPEEAELLVLPPNVPIIRQFRVAVSRDDRPIEASVLVKGGHLHELHYRQQVSNL</sequence>
<dbReference type="RefSeq" id="WP_091454580.1">
    <property type="nucleotide sequence ID" value="NZ_FMHU01000001.1"/>
</dbReference>
<dbReference type="GO" id="GO:0003700">
    <property type="term" value="F:DNA-binding transcription factor activity"/>
    <property type="evidence" value="ECO:0007669"/>
    <property type="project" value="InterPro"/>
</dbReference>
<keyword evidence="1" id="KW-0805">Transcription regulation</keyword>
<dbReference type="InterPro" id="IPR036390">
    <property type="entry name" value="WH_DNA-bd_sf"/>
</dbReference>
<dbReference type="STRING" id="47866.GA0074694_1556"/>
<dbReference type="Gene3D" id="3.40.1410.10">
    <property type="entry name" value="Chorismate lyase-like"/>
    <property type="match status" value="1"/>
</dbReference>
<dbReference type="GO" id="GO:0003677">
    <property type="term" value="F:DNA binding"/>
    <property type="evidence" value="ECO:0007669"/>
    <property type="project" value="UniProtKB-KW"/>
</dbReference>
<evidence type="ECO:0000313" key="5">
    <source>
        <dbReference type="EMBL" id="SCL16250.1"/>
    </source>
</evidence>
<organism evidence="5 6">
    <name type="scientific">Micromonospora inyonensis</name>
    <dbReference type="NCBI Taxonomy" id="47866"/>
    <lineage>
        <taxon>Bacteria</taxon>
        <taxon>Bacillati</taxon>
        <taxon>Actinomycetota</taxon>
        <taxon>Actinomycetes</taxon>
        <taxon>Micromonosporales</taxon>
        <taxon>Micromonosporaceae</taxon>
        <taxon>Micromonospora</taxon>
    </lineage>
</organism>
<dbReference type="AlphaFoldDB" id="A0A1C6RGE3"/>
<dbReference type="Pfam" id="PF07702">
    <property type="entry name" value="UTRA"/>
    <property type="match status" value="1"/>
</dbReference>
<protein>
    <submittedName>
        <fullName evidence="5">Transcriptional regulator, GntR family</fullName>
    </submittedName>
</protein>
<dbReference type="PANTHER" id="PTHR44846">
    <property type="entry name" value="MANNOSYL-D-GLYCERATE TRANSPORT/METABOLISM SYSTEM REPRESSOR MNGR-RELATED"/>
    <property type="match status" value="1"/>
</dbReference>
<feature type="domain" description="HTH gntR-type" evidence="4">
    <location>
        <begin position="8"/>
        <end position="76"/>
    </location>
</feature>
<keyword evidence="3" id="KW-0804">Transcription</keyword>
<dbReference type="GO" id="GO:0045892">
    <property type="term" value="P:negative regulation of DNA-templated transcription"/>
    <property type="evidence" value="ECO:0007669"/>
    <property type="project" value="TreeGrafter"/>
</dbReference>
<dbReference type="SUPFAM" id="SSF64288">
    <property type="entry name" value="Chorismate lyase-like"/>
    <property type="match status" value="1"/>
</dbReference>
<dbReference type="InterPro" id="IPR050679">
    <property type="entry name" value="Bact_HTH_transcr_reg"/>
</dbReference>
<gene>
    <name evidence="5" type="ORF">GA0074694_1556</name>
</gene>
<keyword evidence="2" id="KW-0238">DNA-binding</keyword>
<dbReference type="Pfam" id="PF00392">
    <property type="entry name" value="GntR"/>
    <property type="match status" value="1"/>
</dbReference>